<protein>
    <submittedName>
        <fullName evidence="1">Uncharacterized protein</fullName>
    </submittedName>
</protein>
<accession>A0A219YCF9</accession>
<reference evidence="1 2" key="1">
    <citation type="journal article" date="2017" name="Sci. Rep.">
        <title>Characterization and diversity of phages infecting Aeromonas salmonicida subsp. salmonicida.</title>
        <authorList>
            <person name="Vincent A.T."/>
            <person name="Paquet V.E."/>
            <person name="Bernatchez A."/>
            <person name="Tremblay D.M."/>
            <person name="Moineau S."/>
            <person name="Charette S.J."/>
        </authorList>
    </citation>
    <scope>NUCLEOTIDE SEQUENCE [LARGE SCALE GENOMIC DNA]</scope>
</reference>
<organism evidence="1 2">
    <name type="scientific">Aeromonas phage 65.2</name>
    <dbReference type="NCBI Taxonomy" id="1932896"/>
    <lineage>
        <taxon>Viruses</taxon>
        <taxon>Duplodnaviria</taxon>
        <taxon>Heunggongvirae</taxon>
        <taxon>Uroviricota</taxon>
        <taxon>Caudoviricetes</taxon>
        <taxon>Pantevenvirales</taxon>
        <taxon>Straboviridae</taxon>
        <taxon>Emmerichvirinae</taxon>
        <taxon>Ishigurovirus</taxon>
        <taxon>Ishigurovirus osborne</taxon>
    </lineage>
</organism>
<dbReference type="EMBL" id="KY290955">
    <property type="protein sequence ID" value="APU01686.1"/>
    <property type="molecule type" value="Genomic_DNA"/>
</dbReference>
<proteinExistence type="predicted"/>
<evidence type="ECO:0000313" key="1">
    <source>
        <dbReference type="EMBL" id="APU01686.1"/>
    </source>
</evidence>
<sequence length="75" mass="8682">MNKFDMSFQDAMDYVLNNKGWCVGEHYRKGVVMSQGSLGTLMTKDFIENSENPMIVSVRSFQQKYRAVHTQPEVM</sequence>
<evidence type="ECO:0000313" key="2">
    <source>
        <dbReference type="Proteomes" id="UP000225215"/>
    </source>
</evidence>
<name>A0A219YCF9_9CAUD</name>
<dbReference type="Proteomes" id="UP000225215">
    <property type="component" value="Segment"/>
</dbReference>